<feature type="transmembrane region" description="Helical" evidence="8">
    <location>
        <begin position="496"/>
        <end position="514"/>
    </location>
</feature>
<evidence type="ECO:0000256" key="4">
    <source>
        <dbReference type="ARBA" id="ARBA00022519"/>
    </source>
</evidence>
<keyword evidence="6 8" id="KW-1133">Transmembrane helix</keyword>
<dbReference type="EMBL" id="PEBD01000010">
    <property type="protein sequence ID" value="PHV66161.1"/>
    <property type="molecule type" value="Genomic_DNA"/>
</dbReference>
<dbReference type="Gene3D" id="1.10.3720.10">
    <property type="entry name" value="MetI-like"/>
    <property type="match status" value="2"/>
</dbReference>
<dbReference type="GO" id="GO:0055085">
    <property type="term" value="P:transmembrane transport"/>
    <property type="evidence" value="ECO:0007669"/>
    <property type="project" value="InterPro"/>
</dbReference>
<accession>A0A2G3PK19</accession>
<keyword evidence="7 8" id="KW-0472">Membrane</keyword>
<feature type="transmembrane region" description="Helical" evidence="8">
    <location>
        <begin position="117"/>
        <end position="150"/>
    </location>
</feature>
<feature type="transmembrane region" description="Helical" evidence="8">
    <location>
        <begin position="379"/>
        <end position="399"/>
    </location>
</feature>
<dbReference type="InterPro" id="IPR035906">
    <property type="entry name" value="MetI-like_sf"/>
</dbReference>
<evidence type="ECO:0000259" key="9">
    <source>
        <dbReference type="PROSITE" id="PS50928"/>
    </source>
</evidence>
<feature type="domain" description="ABC transmembrane type-1" evidence="9">
    <location>
        <begin position="375"/>
        <end position="566"/>
    </location>
</feature>
<feature type="transmembrane region" description="Helical" evidence="8">
    <location>
        <begin position="21"/>
        <end position="42"/>
    </location>
</feature>
<keyword evidence="4" id="KW-0997">Cell inner membrane</keyword>
<feature type="transmembrane region" description="Helical" evidence="8">
    <location>
        <begin position="322"/>
        <end position="348"/>
    </location>
</feature>
<evidence type="ECO:0000313" key="11">
    <source>
        <dbReference type="Proteomes" id="UP000225108"/>
    </source>
</evidence>
<dbReference type="InterPro" id="IPR000515">
    <property type="entry name" value="MetI-like"/>
</dbReference>
<reference evidence="10 11" key="1">
    <citation type="submission" date="2017-10" db="EMBL/GenBank/DDBJ databases">
        <title>The draft genome sequence of Williamsia sp. BULT 1.1 isolated from the semi-arid grassland soils from South Africa.</title>
        <authorList>
            <person name="Kabwe M.H."/>
            <person name="Govender N."/>
            <person name="Mutseka Lunga P."/>
            <person name="Vikram S."/>
            <person name="Makhalanyane T.P."/>
        </authorList>
    </citation>
    <scope>NUCLEOTIDE SEQUENCE [LARGE SCALE GENOMIC DNA]</scope>
    <source>
        <strain evidence="10 11">BULT 1.1</strain>
    </source>
</reference>
<sequence>MSSLSVVPKRFWQRRLARPSTFQIISTLIIAVVAVLVAYPFVRVVGGMFFEDGLPSVEPIRRAVTAPGVGELLSNSVVIVSGSGMLAVVVGSLLAWLNERTNARIAGLTDFVPLMPFILPSIALAIGWTLLLSPGAGMINVLIRAILGWFGIEIERGPFDIYTLYGMIFCYFIVLVPYVFLFVTAGLRNMPGDLEEAARISGAGAFKTFWKVTLPALKPNIAGAAVIVVWFGFAMFSIPLIIGTGAQIDVLTVRIVRLINFTYPPQTDLAVSLSLFILVIVGGAWLIQLRIMRGGLFVQVGGGKGARNSKVDLGPWCWPARIFLIGFLLISGLFPLIGLLITALNGYWSADIQWSELGFSAFQRVLENEQNLVALRNSLLLGLIAGTGIVLFSALMSTYMQKSGGGPFKRVLEAAIRVPVVVSGFVLIVGMIIAYSGAPFFLQGTFLLFVIAYMATAIPQASLISDSAAAQISKEMAEAGSISGAREGKIFSRIQLPLMAPGLVAGWTLVFVNITGDMEVAAMLASSSQPVVGFQILETYNIGRFADLAAMALMLTILTTACVAIGTILGRLLEGRSRKAT</sequence>
<evidence type="ECO:0000256" key="5">
    <source>
        <dbReference type="ARBA" id="ARBA00022692"/>
    </source>
</evidence>
<keyword evidence="3" id="KW-1003">Cell membrane</keyword>
<dbReference type="PANTHER" id="PTHR43357:SF4">
    <property type="entry name" value="INNER MEMBRANE ABC TRANSPORTER PERMEASE PROTEIN YDCV"/>
    <property type="match status" value="1"/>
</dbReference>
<feature type="transmembrane region" description="Helical" evidence="8">
    <location>
        <begin position="269"/>
        <end position="287"/>
    </location>
</feature>
<dbReference type="Proteomes" id="UP000225108">
    <property type="component" value="Unassembled WGS sequence"/>
</dbReference>
<gene>
    <name evidence="10" type="ORF">CSW57_21320</name>
</gene>
<feature type="transmembrane region" description="Helical" evidence="8">
    <location>
        <begin position="221"/>
        <end position="242"/>
    </location>
</feature>
<evidence type="ECO:0000313" key="10">
    <source>
        <dbReference type="EMBL" id="PHV66161.1"/>
    </source>
</evidence>
<feature type="transmembrane region" description="Helical" evidence="8">
    <location>
        <begin position="162"/>
        <end position="183"/>
    </location>
</feature>
<evidence type="ECO:0000256" key="2">
    <source>
        <dbReference type="ARBA" id="ARBA00022448"/>
    </source>
</evidence>
<evidence type="ECO:0000256" key="1">
    <source>
        <dbReference type="ARBA" id="ARBA00004429"/>
    </source>
</evidence>
<comment type="caution">
    <text evidence="10">The sequence shown here is derived from an EMBL/GenBank/DDBJ whole genome shotgun (WGS) entry which is preliminary data.</text>
</comment>
<dbReference type="RefSeq" id="WP_099384424.1">
    <property type="nucleotide sequence ID" value="NZ_PEBD01000010.1"/>
</dbReference>
<dbReference type="Pfam" id="PF00528">
    <property type="entry name" value="BPD_transp_1"/>
    <property type="match status" value="2"/>
</dbReference>
<feature type="transmembrane region" description="Helical" evidence="8">
    <location>
        <begin position="411"/>
        <end position="434"/>
    </location>
</feature>
<dbReference type="AlphaFoldDB" id="A0A2G3PK19"/>
<organism evidence="10 11">
    <name type="scientific">Williamsia marianensis</name>
    <dbReference type="NCBI Taxonomy" id="85044"/>
    <lineage>
        <taxon>Bacteria</taxon>
        <taxon>Bacillati</taxon>
        <taxon>Actinomycetota</taxon>
        <taxon>Actinomycetes</taxon>
        <taxon>Mycobacteriales</taxon>
        <taxon>Nocardiaceae</taxon>
        <taxon>Williamsia</taxon>
    </lineage>
</organism>
<comment type="subcellular location">
    <subcellularLocation>
        <location evidence="1">Cell inner membrane</location>
        <topology evidence="1">Multi-pass membrane protein</topology>
    </subcellularLocation>
    <subcellularLocation>
        <location evidence="8">Cell membrane</location>
        <topology evidence="8">Multi-pass membrane protein</topology>
    </subcellularLocation>
</comment>
<dbReference type="PANTHER" id="PTHR43357">
    <property type="entry name" value="INNER MEMBRANE ABC TRANSPORTER PERMEASE PROTEIN YDCV"/>
    <property type="match status" value="1"/>
</dbReference>
<name>A0A2G3PK19_WILMA</name>
<keyword evidence="2 8" id="KW-0813">Transport</keyword>
<evidence type="ECO:0000256" key="3">
    <source>
        <dbReference type="ARBA" id="ARBA00022475"/>
    </source>
</evidence>
<dbReference type="GO" id="GO:0005886">
    <property type="term" value="C:plasma membrane"/>
    <property type="evidence" value="ECO:0007669"/>
    <property type="project" value="UniProtKB-SubCell"/>
</dbReference>
<protein>
    <recommendedName>
        <fullName evidence="9">ABC transmembrane type-1 domain-containing protein</fullName>
    </recommendedName>
</protein>
<keyword evidence="5 8" id="KW-0812">Transmembrane</keyword>
<feature type="transmembrane region" description="Helical" evidence="8">
    <location>
        <begin position="440"/>
        <end position="458"/>
    </location>
</feature>
<evidence type="ECO:0000256" key="6">
    <source>
        <dbReference type="ARBA" id="ARBA00022989"/>
    </source>
</evidence>
<comment type="similarity">
    <text evidence="8">Belongs to the binding-protein-dependent transport system permease family.</text>
</comment>
<evidence type="ECO:0000256" key="8">
    <source>
        <dbReference type="RuleBase" id="RU363032"/>
    </source>
</evidence>
<feature type="domain" description="ABC transmembrane type-1" evidence="9">
    <location>
        <begin position="73"/>
        <end position="288"/>
    </location>
</feature>
<feature type="transmembrane region" description="Helical" evidence="8">
    <location>
        <begin position="77"/>
        <end position="97"/>
    </location>
</feature>
<evidence type="ECO:0000256" key="7">
    <source>
        <dbReference type="ARBA" id="ARBA00023136"/>
    </source>
</evidence>
<proteinExistence type="inferred from homology"/>
<feature type="transmembrane region" description="Helical" evidence="8">
    <location>
        <begin position="548"/>
        <end position="569"/>
    </location>
</feature>
<dbReference type="PROSITE" id="PS50928">
    <property type="entry name" value="ABC_TM1"/>
    <property type="match status" value="2"/>
</dbReference>
<dbReference type="CDD" id="cd06261">
    <property type="entry name" value="TM_PBP2"/>
    <property type="match status" value="2"/>
</dbReference>
<dbReference type="SUPFAM" id="SSF161098">
    <property type="entry name" value="MetI-like"/>
    <property type="match status" value="2"/>
</dbReference>